<protein>
    <submittedName>
        <fullName evidence="2">Breast carcinoma-amplified sequence 4 isoform X3</fullName>
    </submittedName>
</protein>
<dbReference type="GeneID" id="109693682"/>
<name>A0A8B7VI04_CASCN</name>
<dbReference type="GO" id="GO:0031083">
    <property type="term" value="C:BLOC-1 complex"/>
    <property type="evidence" value="ECO:0007669"/>
    <property type="project" value="TreeGrafter"/>
</dbReference>
<organism evidence="2">
    <name type="scientific">Castor canadensis</name>
    <name type="common">American beaver</name>
    <dbReference type="NCBI Taxonomy" id="51338"/>
    <lineage>
        <taxon>Eukaryota</taxon>
        <taxon>Metazoa</taxon>
        <taxon>Chordata</taxon>
        <taxon>Craniata</taxon>
        <taxon>Vertebrata</taxon>
        <taxon>Euteleostomi</taxon>
        <taxon>Mammalia</taxon>
        <taxon>Eutheria</taxon>
        <taxon>Euarchontoglires</taxon>
        <taxon>Glires</taxon>
        <taxon>Rodentia</taxon>
        <taxon>Castorimorpha</taxon>
        <taxon>Castoridae</taxon>
        <taxon>Castor</taxon>
    </lineage>
</organism>
<proteinExistence type="predicted"/>
<dbReference type="Proteomes" id="UP001732720">
    <property type="component" value="Chromosome 5"/>
</dbReference>
<reference evidence="2" key="1">
    <citation type="submission" date="2025-08" db="UniProtKB">
        <authorList>
            <consortium name="RefSeq"/>
        </authorList>
    </citation>
    <scope>IDENTIFICATION</scope>
</reference>
<dbReference type="RefSeq" id="XP_020030724.2">
    <property type="nucleotide sequence ID" value="XM_020175135.2"/>
</dbReference>
<evidence type="ECO:0000313" key="1">
    <source>
        <dbReference type="Proteomes" id="UP001732720"/>
    </source>
</evidence>
<dbReference type="PANTHER" id="PTHR16230">
    <property type="entry name" value="CAPPUCCINO"/>
    <property type="match status" value="1"/>
</dbReference>
<dbReference type="OrthoDB" id="2372305at2759"/>
<evidence type="ECO:0000313" key="2">
    <source>
        <dbReference type="RefSeq" id="XP_020030724.2"/>
    </source>
</evidence>
<keyword evidence="1" id="KW-1185">Reference proteome</keyword>
<sequence>MLLVDADRPEPVRSGARELALFLTPEPGAEAREVEAAIEGTLLMLEEFCSLTDMIRSDTSQILEENIPFLKAKVTEMRGVYAKVDQLEAFVKMVGHHAAFLEEQVLRAEQECGAFPQALRRWLGSAGLPSFRNKPSSPAPQMYELPALYRTEDYFPGDPQEVKNAVLKPCHQPEPCGQHLGASE</sequence>
<dbReference type="InterPro" id="IPR024857">
    <property type="entry name" value="Cappuccino"/>
</dbReference>
<dbReference type="KEGG" id="ccan:109693682"/>
<dbReference type="CTD" id="55653"/>
<dbReference type="PANTHER" id="PTHR16230:SF5">
    <property type="entry name" value="BREAST CARCINOMA-AMPLIFIED SEQUENCE 4"/>
    <property type="match status" value="1"/>
</dbReference>
<accession>A0A8B7VI04</accession>
<gene>
    <name evidence="2" type="primary">Bcas4</name>
</gene>